<keyword evidence="2" id="KW-0614">Plasmid</keyword>
<name>A0A650GEY5_9MICO</name>
<feature type="region of interest" description="Disordered" evidence="1">
    <location>
        <begin position="1"/>
        <end position="39"/>
    </location>
</feature>
<dbReference type="RefSeq" id="WP_123093643.1">
    <property type="nucleotide sequence ID" value="NZ_CP046475.1"/>
</dbReference>
<sequence>MSQVGPFVDEAHEPPPEHHDDPVDVVDHGPRANDPTSMTPEQLEIFMAGYEAGRATGFEDGYIEGYSACDREIARLQRAAVEATRRGDPFPFLTEHDDERRE</sequence>
<geneLocation type="plasmid" evidence="2">
    <name>unnamed</name>
</geneLocation>
<protein>
    <submittedName>
        <fullName evidence="2">Uncharacterized protein</fullName>
    </submittedName>
</protein>
<evidence type="ECO:0000313" key="2">
    <source>
        <dbReference type="EMBL" id="QGX08826.1"/>
    </source>
</evidence>
<dbReference type="KEGG" id="jme:EEW87_17630"/>
<dbReference type="AlphaFoldDB" id="A0A650GEY5"/>
<dbReference type="GeneID" id="59163552"/>
<organism evidence="2 3">
    <name type="scientific">Janibacter melonis</name>
    <dbReference type="NCBI Taxonomy" id="262209"/>
    <lineage>
        <taxon>Bacteria</taxon>
        <taxon>Bacillati</taxon>
        <taxon>Actinomycetota</taxon>
        <taxon>Actinomycetes</taxon>
        <taxon>Micrococcales</taxon>
        <taxon>Intrasporangiaceae</taxon>
        <taxon>Janibacter</taxon>
    </lineage>
</organism>
<reference evidence="2 3" key="1">
    <citation type="submission" date="2019-11" db="EMBL/GenBank/DDBJ databases">
        <title>Complete Genome Sequence of Janibacter melonis M714.</title>
        <authorList>
            <person name="Zhao Q."/>
        </authorList>
    </citation>
    <scope>NUCLEOTIDE SEQUENCE [LARGE SCALE GENOMIC DNA]</scope>
    <source>
        <strain evidence="2 3">M714</strain>
        <plasmid evidence="2 3">unnamed</plasmid>
    </source>
</reference>
<proteinExistence type="predicted"/>
<evidence type="ECO:0000256" key="1">
    <source>
        <dbReference type="SAM" id="MobiDB-lite"/>
    </source>
</evidence>
<dbReference type="EMBL" id="CP046475">
    <property type="protein sequence ID" value="QGX08826.1"/>
    <property type="molecule type" value="Genomic_DNA"/>
</dbReference>
<gene>
    <name evidence="2" type="ORF">EEW87_17630</name>
</gene>
<evidence type="ECO:0000313" key="3">
    <source>
        <dbReference type="Proteomes" id="UP000271708"/>
    </source>
</evidence>
<accession>A0A650GEY5</accession>
<feature type="compositionally biased region" description="Basic and acidic residues" evidence="1">
    <location>
        <begin position="9"/>
        <end position="31"/>
    </location>
</feature>
<dbReference type="Proteomes" id="UP000271708">
    <property type="component" value="Plasmid unnamed"/>
</dbReference>